<dbReference type="RefSeq" id="WP_011460153.1">
    <property type="nucleotide sequence ID" value="NC_007907.1"/>
</dbReference>
<dbReference type="EMBL" id="AP008230">
    <property type="protein sequence ID" value="BAE83984.1"/>
    <property type="molecule type" value="Genomic_DNA"/>
</dbReference>
<reference evidence="1 2" key="1">
    <citation type="journal article" date="2006" name="J. Bacteriol.">
        <title>Complete genome sequence of the dehalorespiring bacterium Desulfitobacterium hafniense Y51 and comparison with Dehalococcoides ethenogenes 195.</title>
        <authorList>
            <person name="Nonaka H."/>
            <person name="Keresztes G."/>
            <person name="Shinoda Y."/>
            <person name="Ikenaga Y."/>
            <person name="Abe M."/>
            <person name="Naito K."/>
            <person name="Inatomi K."/>
            <person name="Furukawa K."/>
            <person name="Inui M."/>
            <person name="Yukawa H."/>
        </authorList>
    </citation>
    <scope>NUCLEOTIDE SEQUENCE [LARGE SCALE GENOMIC DNA]</scope>
    <source>
        <strain evidence="1 2">Y51</strain>
    </source>
</reference>
<protein>
    <submittedName>
        <fullName evidence="1">Uncharacterized protein</fullName>
    </submittedName>
</protein>
<keyword evidence="2" id="KW-1185">Reference proteome</keyword>
<proteinExistence type="predicted"/>
<organism evidence="1 2">
    <name type="scientific">Desulfitobacterium hafniense (strain Y51)</name>
    <dbReference type="NCBI Taxonomy" id="138119"/>
    <lineage>
        <taxon>Bacteria</taxon>
        <taxon>Bacillati</taxon>
        <taxon>Bacillota</taxon>
        <taxon>Clostridia</taxon>
        <taxon>Eubacteriales</taxon>
        <taxon>Desulfitobacteriaceae</taxon>
        <taxon>Desulfitobacterium</taxon>
    </lineage>
</organism>
<gene>
    <name evidence="1" type="ordered locus">DSY2195</name>
</gene>
<dbReference type="AlphaFoldDB" id="Q24VF8"/>
<dbReference type="Proteomes" id="UP000001946">
    <property type="component" value="Chromosome"/>
</dbReference>
<name>Q24VF8_DESHY</name>
<evidence type="ECO:0000313" key="1">
    <source>
        <dbReference type="EMBL" id="BAE83984.1"/>
    </source>
</evidence>
<evidence type="ECO:0000313" key="2">
    <source>
        <dbReference type="Proteomes" id="UP000001946"/>
    </source>
</evidence>
<dbReference type="HOGENOM" id="CLU_1934634_0_0_9"/>
<dbReference type="KEGG" id="dsy:DSY2195"/>
<sequence>MEKYSWNFNGEAENWGNDTFGTIEECIAAAREAVAEGDYRESEPPTVVYIGENVAFVPRVDPETVLDNLGEEAVDFAGEVGFDWESYDHKRQDELTELADSLSRVVNRWLKKYGYAPSFWAIQNIKRYRL</sequence>
<accession>Q24VF8</accession>
<dbReference type="STRING" id="138119.DSY2195"/>